<accession>A0A0E4CU70</accession>
<dbReference type="KEGG" id="pri:PRIO_0323"/>
<dbReference type="Proteomes" id="UP000033163">
    <property type="component" value="Chromosome I"/>
</dbReference>
<sequence>MLLGEFRLCWRKRREAEDGGEEFGWEGKQADSFADIQVKYDNQYEYVTFSTLEDNGGEDFTYSNITNIEPLKNGTLVYLAEVPDEVQSGDKPLYAEVNIEGEIYRYTIR</sequence>
<dbReference type="RefSeq" id="WP_051010596.1">
    <property type="nucleotide sequence ID" value="NZ_AGBD01000104.1"/>
</dbReference>
<organism evidence="1 2">
    <name type="scientific">Paenibacillus riograndensis SBR5</name>
    <dbReference type="NCBI Taxonomy" id="1073571"/>
    <lineage>
        <taxon>Bacteria</taxon>
        <taxon>Bacillati</taxon>
        <taxon>Bacillota</taxon>
        <taxon>Bacilli</taxon>
        <taxon>Bacillales</taxon>
        <taxon>Paenibacillaceae</taxon>
        <taxon>Paenibacillus</taxon>
        <taxon>Paenibacillus sonchi group</taxon>
    </lineage>
</organism>
<evidence type="ECO:0000313" key="1">
    <source>
        <dbReference type="EMBL" id="CQR51576.1"/>
    </source>
</evidence>
<reference evidence="2" key="1">
    <citation type="submission" date="2015-03" db="EMBL/GenBank/DDBJ databases">
        <authorList>
            <person name="Wibberg D."/>
        </authorList>
    </citation>
    <scope>NUCLEOTIDE SEQUENCE [LARGE SCALE GENOMIC DNA]</scope>
</reference>
<proteinExistence type="predicted"/>
<dbReference type="EMBL" id="LN831776">
    <property type="protein sequence ID" value="CQR51576.1"/>
    <property type="molecule type" value="Genomic_DNA"/>
</dbReference>
<gene>
    <name evidence="1" type="ORF">PRIO_0323</name>
</gene>
<evidence type="ECO:0000313" key="2">
    <source>
        <dbReference type="Proteomes" id="UP000033163"/>
    </source>
</evidence>
<dbReference type="HOGENOM" id="CLU_2181300_0_0_9"/>
<name>A0A0E4CU70_9BACL</name>
<dbReference type="AlphaFoldDB" id="A0A0E4CU70"/>
<protein>
    <submittedName>
        <fullName evidence="1">Uncharacterized protein</fullName>
    </submittedName>
</protein>
<dbReference type="PATRIC" id="fig|1073571.4.peg.312"/>